<organism evidence="15 16">
    <name type="scientific">Helobdella robusta</name>
    <name type="common">Californian leech</name>
    <dbReference type="NCBI Taxonomy" id="6412"/>
    <lineage>
        <taxon>Eukaryota</taxon>
        <taxon>Metazoa</taxon>
        <taxon>Spiralia</taxon>
        <taxon>Lophotrochozoa</taxon>
        <taxon>Annelida</taxon>
        <taxon>Clitellata</taxon>
        <taxon>Hirudinea</taxon>
        <taxon>Rhynchobdellida</taxon>
        <taxon>Glossiphoniidae</taxon>
        <taxon>Helobdella</taxon>
    </lineage>
</organism>
<evidence type="ECO:0000256" key="7">
    <source>
        <dbReference type="ARBA" id="ARBA00023065"/>
    </source>
</evidence>
<dbReference type="eggNOG" id="KOG4294">
    <property type="taxonomic scope" value="Eukaryota"/>
</dbReference>
<evidence type="ECO:0000256" key="5">
    <source>
        <dbReference type="ARBA" id="ARBA00022989"/>
    </source>
</evidence>
<dbReference type="Pfam" id="PF00858">
    <property type="entry name" value="ASC"/>
    <property type="match status" value="2"/>
</dbReference>
<evidence type="ECO:0000256" key="12">
    <source>
        <dbReference type="SAM" id="MobiDB-lite"/>
    </source>
</evidence>
<dbReference type="Gene3D" id="1.10.287.770">
    <property type="entry name" value="YojJ-like"/>
    <property type="match status" value="1"/>
</dbReference>
<feature type="transmembrane region" description="Helical" evidence="13">
    <location>
        <begin position="396"/>
        <end position="422"/>
    </location>
</feature>
<dbReference type="InterPro" id="IPR001873">
    <property type="entry name" value="ENaC"/>
</dbReference>
<evidence type="ECO:0000313" key="14">
    <source>
        <dbReference type="EMBL" id="ESO09377.1"/>
    </source>
</evidence>
<reference evidence="14 16" key="2">
    <citation type="journal article" date="2013" name="Nature">
        <title>Insights into bilaterian evolution from three spiralian genomes.</title>
        <authorList>
            <person name="Simakov O."/>
            <person name="Marletaz F."/>
            <person name="Cho S.J."/>
            <person name="Edsinger-Gonzales E."/>
            <person name="Havlak P."/>
            <person name="Hellsten U."/>
            <person name="Kuo D.H."/>
            <person name="Larsson T."/>
            <person name="Lv J."/>
            <person name="Arendt D."/>
            <person name="Savage R."/>
            <person name="Osoegawa K."/>
            <person name="de Jong P."/>
            <person name="Grimwood J."/>
            <person name="Chapman J.A."/>
            <person name="Shapiro H."/>
            <person name="Aerts A."/>
            <person name="Otillar R.P."/>
            <person name="Terry A.Y."/>
            <person name="Boore J.L."/>
            <person name="Grigoriev I.V."/>
            <person name="Lindberg D.R."/>
            <person name="Seaver E.C."/>
            <person name="Weisblat D.A."/>
            <person name="Putnam N.H."/>
            <person name="Rokhsar D.S."/>
        </authorList>
    </citation>
    <scope>NUCLEOTIDE SEQUENCE</scope>
</reference>
<reference evidence="15" key="3">
    <citation type="submission" date="2015-06" db="UniProtKB">
        <authorList>
            <consortium name="EnsemblMetazoa"/>
        </authorList>
    </citation>
    <scope>IDENTIFICATION</scope>
</reference>
<evidence type="ECO:0000256" key="8">
    <source>
        <dbReference type="ARBA" id="ARBA00023136"/>
    </source>
</evidence>
<dbReference type="GO" id="GO:0035725">
    <property type="term" value="P:sodium ion transmembrane transport"/>
    <property type="evidence" value="ECO:0000318"/>
    <property type="project" value="GO_Central"/>
</dbReference>
<keyword evidence="16" id="KW-1185">Reference proteome</keyword>
<evidence type="ECO:0000313" key="15">
    <source>
        <dbReference type="EnsemblMetazoa" id="HelroP168358"/>
    </source>
</evidence>
<dbReference type="OrthoDB" id="6021021at2759"/>
<dbReference type="EMBL" id="AMQM01002955">
    <property type="status" value="NOT_ANNOTATED_CDS"/>
    <property type="molecule type" value="Genomic_DNA"/>
</dbReference>
<keyword evidence="7 11" id="KW-0406">Ion transport</keyword>
<evidence type="ECO:0000256" key="2">
    <source>
        <dbReference type="ARBA" id="ARBA00022448"/>
    </source>
</evidence>
<dbReference type="PANTHER" id="PTHR11690:SF248">
    <property type="entry name" value="PICKPOCKET 17, ISOFORM A"/>
    <property type="match status" value="1"/>
</dbReference>
<feature type="region of interest" description="Disordered" evidence="12">
    <location>
        <begin position="1"/>
        <end position="24"/>
    </location>
</feature>
<keyword evidence="10 11" id="KW-0407">Ion channel</keyword>
<evidence type="ECO:0000256" key="9">
    <source>
        <dbReference type="ARBA" id="ARBA00023201"/>
    </source>
</evidence>
<comment type="subcellular location">
    <subcellularLocation>
        <location evidence="1">Membrane</location>
        <topology evidence="1">Multi-pass membrane protein</topology>
    </subcellularLocation>
</comment>
<evidence type="ECO:0000256" key="3">
    <source>
        <dbReference type="ARBA" id="ARBA00022461"/>
    </source>
</evidence>
<keyword evidence="2 11" id="KW-0813">Transport</keyword>
<evidence type="ECO:0000256" key="10">
    <source>
        <dbReference type="ARBA" id="ARBA00023303"/>
    </source>
</evidence>
<dbReference type="HOGENOM" id="CLU_492834_0_0_1"/>
<dbReference type="RefSeq" id="XP_009012470.1">
    <property type="nucleotide sequence ID" value="XM_009014222.1"/>
</dbReference>
<dbReference type="EnsemblMetazoa" id="HelroT168358">
    <property type="protein sequence ID" value="HelroP168358"/>
    <property type="gene ID" value="HelroG168358"/>
</dbReference>
<evidence type="ECO:0000256" key="1">
    <source>
        <dbReference type="ARBA" id="ARBA00004141"/>
    </source>
</evidence>
<gene>
    <name evidence="15" type="primary">20202317</name>
    <name evidence="14" type="ORF">HELRODRAFT_168358</name>
</gene>
<dbReference type="GO" id="GO:0005886">
    <property type="term" value="C:plasma membrane"/>
    <property type="evidence" value="ECO:0000318"/>
    <property type="project" value="GO_Central"/>
</dbReference>
<proteinExistence type="inferred from homology"/>
<keyword evidence="8 13" id="KW-0472">Membrane</keyword>
<keyword evidence="9 11" id="KW-0739">Sodium transport</keyword>
<dbReference type="KEGG" id="hro:HELRODRAFT_168358"/>
<evidence type="ECO:0000256" key="6">
    <source>
        <dbReference type="ARBA" id="ARBA00023053"/>
    </source>
</evidence>
<accession>T1F0G7</accession>
<protein>
    <submittedName>
        <fullName evidence="14 15">Uncharacterized protein</fullName>
    </submittedName>
</protein>
<comment type="similarity">
    <text evidence="11">Belongs to the amiloride-sensitive sodium channel (TC 1.A.6) family.</text>
</comment>
<dbReference type="Proteomes" id="UP000015101">
    <property type="component" value="Unassembled WGS sequence"/>
</dbReference>
<dbReference type="AlphaFoldDB" id="T1F0G7"/>
<dbReference type="CTD" id="20202317"/>
<keyword evidence="4 11" id="KW-0812">Transmembrane</keyword>
<evidence type="ECO:0000256" key="13">
    <source>
        <dbReference type="SAM" id="Phobius"/>
    </source>
</evidence>
<keyword evidence="3 11" id="KW-0894">Sodium channel</keyword>
<dbReference type="PRINTS" id="PR01078">
    <property type="entry name" value="AMINACHANNEL"/>
</dbReference>
<dbReference type="EMBL" id="KB095959">
    <property type="protein sequence ID" value="ESO09377.1"/>
    <property type="molecule type" value="Genomic_DNA"/>
</dbReference>
<keyword evidence="6" id="KW-0915">Sodium</keyword>
<reference evidence="16" key="1">
    <citation type="submission" date="2012-12" db="EMBL/GenBank/DDBJ databases">
        <authorList>
            <person name="Hellsten U."/>
            <person name="Grimwood J."/>
            <person name="Chapman J.A."/>
            <person name="Shapiro H."/>
            <person name="Aerts A."/>
            <person name="Otillar R.P."/>
            <person name="Terry A.Y."/>
            <person name="Boore J.L."/>
            <person name="Simakov O."/>
            <person name="Marletaz F."/>
            <person name="Cho S.-J."/>
            <person name="Edsinger-Gonzales E."/>
            <person name="Havlak P."/>
            <person name="Kuo D.-H."/>
            <person name="Larsson T."/>
            <person name="Lv J."/>
            <person name="Arendt D."/>
            <person name="Savage R."/>
            <person name="Osoegawa K."/>
            <person name="de Jong P."/>
            <person name="Lindberg D.R."/>
            <person name="Seaver E.C."/>
            <person name="Weisblat D.A."/>
            <person name="Putnam N.H."/>
            <person name="Grigoriev I.V."/>
            <person name="Rokhsar D.S."/>
        </authorList>
    </citation>
    <scope>NUCLEOTIDE SEQUENCE</scope>
</reference>
<evidence type="ECO:0000313" key="16">
    <source>
        <dbReference type="Proteomes" id="UP000015101"/>
    </source>
</evidence>
<dbReference type="InParanoid" id="T1F0G7"/>
<evidence type="ECO:0000256" key="11">
    <source>
        <dbReference type="RuleBase" id="RU000679"/>
    </source>
</evidence>
<keyword evidence="5 13" id="KW-1133">Transmembrane helix</keyword>
<evidence type="ECO:0000256" key="4">
    <source>
        <dbReference type="ARBA" id="ARBA00022692"/>
    </source>
</evidence>
<name>T1F0G7_HELRO</name>
<dbReference type="GeneID" id="20202317"/>
<dbReference type="GO" id="GO:0015280">
    <property type="term" value="F:ligand-gated sodium channel activity"/>
    <property type="evidence" value="ECO:0000318"/>
    <property type="project" value="GO_Central"/>
</dbReference>
<sequence>MGNSRPNDINHRVQPSEHNTWPNGERVTRNQINILLSTIVKRNDFPSACDNNDNENKTFEIWSEFTNILLPTESLKLIKLKYYFRKFFDHRSNKYFNYDVNVQINVIQAMSTTFPAVTICNINPIRKSQIENVAEMNHLVKKYNNKIEKFNCNRSASKYNLIPQSLFNLFIKTPTTIHDRCIPKFGQTKDGRDERLDFQFSNEMQELYQTLNDSIKYTIGHDIYDLVVECDYSGGLCVLENQHGNCFTYNSILNNKVLKSTVMSGPKYGLSITFNVQQEEYIDEISQTAGLVVVVHDPKRMPFPEDCFSQCSHLCWNQNGDCVFSAICSSKNTSSMCCAAKDACLLVDPNNLSPVLIKNNNFGKLIVYFESLSYSAISETPSCEVQQLLSDIGGVLGLYIGFSLLTIVEFIVLIYDLSFVGLSNRCRKNKTKSNFNRHNIRGKSSDTYYFDDAIKNNVATINDRVGMGVNIQNSIDKNYFTHEGYKINEITDHFNHYGKECGKKVLKINSGDCKKEFPQKINDCEGIVGRNDFNSRGTHQNENFIITSDLVGI</sequence>
<dbReference type="PANTHER" id="PTHR11690">
    <property type="entry name" value="AMILORIDE-SENSITIVE SODIUM CHANNEL-RELATED"/>
    <property type="match status" value="1"/>
</dbReference>